<dbReference type="PANTHER" id="PTHR46696:SF1">
    <property type="entry name" value="CYTOCHROME P450 YJIB-RELATED"/>
    <property type="match status" value="1"/>
</dbReference>
<comment type="caution">
    <text evidence="3">The sequence shown here is derived from an EMBL/GenBank/DDBJ whole genome shotgun (WGS) entry which is preliminary data.</text>
</comment>
<keyword evidence="2" id="KW-0560">Oxidoreductase</keyword>
<dbReference type="InterPro" id="IPR036396">
    <property type="entry name" value="Cyt_P450_sf"/>
</dbReference>
<keyword evidence="2" id="KW-0408">Iron</keyword>
<reference evidence="3 4" key="1">
    <citation type="submission" date="2020-04" db="EMBL/GenBank/DDBJ databases">
        <title>Novel species.</title>
        <authorList>
            <person name="Teo W.F.A."/>
            <person name="Lipun K."/>
            <person name="Srisuk N."/>
            <person name="Duangmal K."/>
        </authorList>
    </citation>
    <scope>NUCLEOTIDE SEQUENCE [LARGE SCALE GENOMIC DNA]</scope>
    <source>
        <strain evidence="3 4">K13G38</strain>
    </source>
</reference>
<dbReference type="RefSeq" id="WP_168519216.1">
    <property type="nucleotide sequence ID" value="NZ_JAAXLS010000020.1"/>
</dbReference>
<dbReference type="PANTHER" id="PTHR46696">
    <property type="entry name" value="P450, PUTATIVE (EUROFUNG)-RELATED"/>
    <property type="match status" value="1"/>
</dbReference>
<sequence length="441" mass="49110">MSQEIARDVTFANIANMTVIRDHADIQSVLRSPDVVQLKGDLPLEGRPFTTGSLLAINGDQHLARRRLYATLFSNEMLHYLYDHGSRPVIVDTLVRLAEDSAKAGTEPEADLAEMGAMLLYRVAAQIVGVDGVETDEGVNAFTRIVDGIGKGIALEWIHDPDPIVVEAQAAQEELRERFFNPSLARRRELVQAYREGRIERADLTRDVITLWLLDTDSDVDEEMLLIEVGVFLNASTRTTVRVLPHIVQRIATWLDEHPEDRQHATESTFLRGAISESLRLHGLIPALLRRVVNPITLPSGATLEPGEQLALIFRDASVDPEIYGDDTMEFDPYRINRLPRKTSPWGLAFGGGAHMCIGRRLVTGGDWRRDSEASDRDVDGSLVAIVRALFEAGVRPHPDKAAVDHVSAHFSEYDEYLTYPVTFTTLDRFVASARASTKEA</sequence>
<protein>
    <submittedName>
        <fullName evidence="3">Cytochrome P450</fullName>
    </submittedName>
</protein>
<dbReference type="Proteomes" id="UP000715441">
    <property type="component" value="Unassembled WGS sequence"/>
</dbReference>
<keyword evidence="4" id="KW-1185">Reference proteome</keyword>
<gene>
    <name evidence="3" type="ORF">HFP15_25200</name>
</gene>
<dbReference type="InterPro" id="IPR017972">
    <property type="entry name" value="Cyt_P450_CS"/>
</dbReference>
<evidence type="ECO:0000313" key="3">
    <source>
        <dbReference type="EMBL" id="NKQ56181.1"/>
    </source>
</evidence>
<dbReference type="Pfam" id="PF00067">
    <property type="entry name" value="p450"/>
    <property type="match status" value="1"/>
</dbReference>
<organism evidence="3 4">
    <name type="scientific">Amycolatopsis acididurans</name>
    <dbReference type="NCBI Taxonomy" id="2724524"/>
    <lineage>
        <taxon>Bacteria</taxon>
        <taxon>Bacillati</taxon>
        <taxon>Actinomycetota</taxon>
        <taxon>Actinomycetes</taxon>
        <taxon>Pseudonocardiales</taxon>
        <taxon>Pseudonocardiaceae</taxon>
        <taxon>Amycolatopsis</taxon>
    </lineage>
</organism>
<keyword evidence="2" id="KW-0349">Heme</keyword>
<accession>A0ABX1J8R2</accession>
<dbReference type="EMBL" id="JAAXLS010000020">
    <property type="protein sequence ID" value="NKQ56181.1"/>
    <property type="molecule type" value="Genomic_DNA"/>
</dbReference>
<keyword evidence="2" id="KW-0503">Monooxygenase</keyword>
<dbReference type="CDD" id="cd00302">
    <property type="entry name" value="cytochrome_P450"/>
    <property type="match status" value="1"/>
</dbReference>
<dbReference type="InterPro" id="IPR001128">
    <property type="entry name" value="Cyt_P450"/>
</dbReference>
<dbReference type="Gene3D" id="1.10.630.10">
    <property type="entry name" value="Cytochrome P450"/>
    <property type="match status" value="1"/>
</dbReference>
<dbReference type="PROSITE" id="PS00086">
    <property type="entry name" value="CYTOCHROME_P450"/>
    <property type="match status" value="1"/>
</dbReference>
<evidence type="ECO:0000256" key="2">
    <source>
        <dbReference type="RuleBase" id="RU000461"/>
    </source>
</evidence>
<name>A0ABX1J8R2_9PSEU</name>
<evidence type="ECO:0000313" key="4">
    <source>
        <dbReference type="Proteomes" id="UP000715441"/>
    </source>
</evidence>
<dbReference type="SUPFAM" id="SSF48264">
    <property type="entry name" value="Cytochrome P450"/>
    <property type="match status" value="1"/>
</dbReference>
<proteinExistence type="inferred from homology"/>
<evidence type="ECO:0000256" key="1">
    <source>
        <dbReference type="ARBA" id="ARBA00010617"/>
    </source>
</evidence>
<comment type="similarity">
    <text evidence="1 2">Belongs to the cytochrome P450 family.</text>
</comment>
<keyword evidence="2" id="KW-0479">Metal-binding</keyword>